<feature type="non-terminal residue" evidence="1">
    <location>
        <position position="1"/>
    </location>
</feature>
<name>A0ACA9PI67_9GLOM</name>
<accession>A0ACA9PI67</accession>
<protein>
    <submittedName>
        <fullName evidence="1">7254_t:CDS:1</fullName>
    </submittedName>
</protein>
<reference evidence="1" key="1">
    <citation type="submission" date="2021-06" db="EMBL/GenBank/DDBJ databases">
        <authorList>
            <person name="Kallberg Y."/>
            <person name="Tangrot J."/>
            <person name="Rosling A."/>
        </authorList>
    </citation>
    <scope>NUCLEOTIDE SEQUENCE</scope>
    <source>
        <strain evidence="1">28 12/20/2015</strain>
    </source>
</reference>
<dbReference type="EMBL" id="CAJVPW010024526">
    <property type="protein sequence ID" value="CAG8705289.1"/>
    <property type="molecule type" value="Genomic_DNA"/>
</dbReference>
<organism evidence="1 2">
    <name type="scientific">Cetraspora pellucida</name>
    <dbReference type="NCBI Taxonomy" id="1433469"/>
    <lineage>
        <taxon>Eukaryota</taxon>
        <taxon>Fungi</taxon>
        <taxon>Fungi incertae sedis</taxon>
        <taxon>Mucoromycota</taxon>
        <taxon>Glomeromycotina</taxon>
        <taxon>Glomeromycetes</taxon>
        <taxon>Diversisporales</taxon>
        <taxon>Gigasporaceae</taxon>
        <taxon>Cetraspora</taxon>
    </lineage>
</organism>
<proteinExistence type="predicted"/>
<keyword evidence="2" id="KW-1185">Reference proteome</keyword>
<comment type="caution">
    <text evidence="1">The sequence shown here is derived from an EMBL/GenBank/DDBJ whole genome shotgun (WGS) entry which is preliminary data.</text>
</comment>
<dbReference type="Proteomes" id="UP000789366">
    <property type="component" value="Unassembled WGS sequence"/>
</dbReference>
<gene>
    <name evidence="1" type="ORF">SPELUC_LOCUS11488</name>
</gene>
<evidence type="ECO:0000313" key="1">
    <source>
        <dbReference type="EMBL" id="CAG8705289.1"/>
    </source>
</evidence>
<evidence type="ECO:0000313" key="2">
    <source>
        <dbReference type="Proteomes" id="UP000789366"/>
    </source>
</evidence>
<sequence length="103" mass="12053">LPKAVSTSYQFFKLSEESINVKEMKNVLDAFLDFLSKEFSITLIHFTVSIEKIKILRKILASLAQSEANLPCTIWVLYYKTLSNKLKAKLKDLKKFKFRVEQY</sequence>